<dbReference type="SUPFAM" id="SSF110997">
    <property type="entry name" value="Sporulation related repeat"/>
    <property type="match status" value="1"/>
</dbReference>
<dbReference type="EMBL" id="CP035467">
    <property type="protein sequence ID" value="QCW81965.1"/>
    <property type="molecule type" value="Genomic_DNA"/>
</dbReference>
<feature type="domain" description="SPOR" evidence="4">
    <location>
        <begin position="484"/>
        <end position="563"/>
    </location>
</feature>
<dbReference type="RefSeq" id="WP_017840238.1">
    <property type="nucleotide sequence ID" value="NZ_CP035467.1"/>
</dbReference>
<proteinExistence type="predicted"/>
<evidence type="ECO:0000256" key="2">
    <source>
        <dbReference type="SAM" id="MobiDB-lite"/>
    </source>
</evidence>
<organism evidence="5 6">
    <name type="scientific">Methylotuvimicrobium buryatense</name>
    <name type="common">Methylomicrobium buryatense</name>
    <dbReference type="NCBI Taxonomy" id="95641"/>
    <lineage>
        <taxon>Bacteria</taxon>
        <taxon>Pseudomonadati</taxon>
        <taxon>Pseudomonadota</taxon>
        <taxon>Gammaproteobacteria</taxon>
        <taxon>Methylococcales</taxon>
        <taxon>Methylococcaceae</taxon>
        <taxon>Methylotuvimicrobium</taxon>
    </lineage>
</organism>
<keyword evidence="6" id="KW-1185">Reference proteome</keyword>
<feature type="compositionally biased region" description="Acidic residues" evidence="2">
    <location>
        <begin position="116"/>
        <end position="137"/>
    </location>
</feature>
<feature type="compositionally biased region" description="Low complexity" evidence="2">
    <location>
        <begin position="470"/>
        <end position="485"/>
    </location>
</feature>
<keyword evidence="3" id="KW-0812">Transmembrane</keyword>
<feature type="compositionally biased region" description="Acidic residues" evidence="2">
    <location>
        <begin position="149"/>
        <end position="165"/>
    </location>
</feature>
<dbReference type="InterPro" id="IPR036680">
    <property type="entry name" value="SPOR-like_sf"/>
</dbReference>
<dbReference type="Pfam" id="PF05036">
    <property type="entry name" value="SPOR"/>
    <property type="match status" value="1"/>
</dbReference>
<accession>A0A4V1IJM9</accession>
<evidence type="ECO:0000313" key="5">
    <source>
        <dbReference type="EMBL" id="QCW81965.1"/>
    </source>
</evidence>
<reference evidence="6" key="1">
    <citation type="journal article" date="2019" name="J. Bacteriol.">
        <title>A Mutagenic Screen Identifies a TonB-Dependent Receptor Required for the Lanthanide Metal Switch in the Type I Methanotroph 'Methylotuvimicrobium buryatense' 5GB1C.</title>
        <authorList>
            <person name="Groom J.D."/>
            <person name="Ford S.M."/>
            <person name="Pesesky M.W."/>
            <person name="Lidstrom M.E."/>
        </authorList>
    </citation>
    <scope>NUCLEOTIDE SEQUENCE [LARGE SCALE GENOMIC DNA]</scope>
    <source>
        <strain evidence="6">5GB1C</strain>
    </source>
</reference>
<feature type="compositionally biased region" description="Acidic residues" evidence="2">
    <location>
        <begin position="55"/>
        <end position="65"/>
    </location>
</feature>
<dbReference type="STRING" id="675511.GCA_000341735_01684"/>
<feature type="region of interest" description="Disordered" evidence="2">
    <location>
        <begin position="55"/>
        <end position="165"/>
    </location>
</feature>
<dbReference type="Gene3D" id="3.30.70.1070">
    <property type="entry name" value="Sporulation related repeat"/>
    <property type="match status" value="1"/>
</dbReference>
<evidence type="ECO:0000313" key="6">
    <source>
        <dbReference type="Proteomes" id="UP000305881"/>
    </source>
</evidence>
<dbReference type="Proteomes" id="UP000305881">
    <property type="component" value="Chromosome"/>
</dbReference>
<gene>
    <name evidence="5" type="ORF">EQU24_06660</name>
</gene>
<dbReference type="InterPro" id="IPR007730">
    <property type="entry name" value="SPOR-like_dom"/>
</dbReference>
<protein>
    <submittedName>
        <fullName evidence="5">SPOR domain-containing protein</fullName>
    </submittedName>
</protein>
<feature type="coiled-coil region" evidence="1">
    <location>
        <begin position="323"/>
        <end position="350"/>
    </location>
</feature>
<name>A0A4V1IJM9_METBY</name>
<evidence type="ECO:0000256" key="3">
    <source>
        <dbReference type="SAM" id="Phobius"/>
    </source>
</evidence>
<feature type="region of interest" description="Disordered" evidence="2">
    <location>
        <begin position="457"/>
        <end position="485"/>
    </location>
</feature>
<feature type="region of interest" description="Disordered" evidence="2">
    <location>
        <begin position="183"/>
        <end position="216"/>
    </location>
</feature>
<dbReference type="GO" id="GO:0042834">
    <property type="term" value="F:peptidoglycan binding"/>
    <property type="evidence" value="ECO:0007669"/>
    <property type="project" value="InterPro"/>
</dbReference>
<dbReference type="AlphaFoldDB" id="A0A4V1IJM9"/>
<keyword evidence="1" id="KW-0175">Coiled coil</keyword>
<feature type="transmembrane region" description="Helical" evidence="3">
    <location>
        <begin position="300"/>
        <end position="324"/>
    </location>
</feature>
<dbReference type="KEGG" id="mbur:EQU24_06660"/>
<dbReference type="OrthoDB" id="5561750at2"/>
<evidence type="ECO:0000259" key="4">
    <source>
        <dbReference type="PROSITE" id="PS51724"/>
    </source>
</evidence>
<evidence type="ECO:0000256" key="1">
    <source>
        <dbReference type="SAM" id="Coils"/>
    </source>
</evidence>
<keyword evidence="3" id="KW-0472">Membrane</keyword>
<feature type="region of interest" description="Disordered" evidence="2">
    <location>
        <begin position="405"/>
        <end position="438"/>
    </location>
</feature>
<sequence>MADSEDKKKSVSPKTFADDLDSMLDDAASLIDSDELMNDDDAIDKLLMDSAFDEQELSDDEDEFEQLFADDSAAGDQINDELANDLNTDNELSEAESDIDQATVQVDFSEDSAMAEIDEFSDLGFDEFAETESEPEPEPSPVFSSPKEEEVEAVSETGFDSDDFTLAEFDISDQEDEFDEFTTTQDENIAFDEVEENPRAMEDSEEAEQEPDRTEQDFAVYNDDSALPEAMTADARHKEVVDDVITTQISQLFSEQEILKQQLATMSASTSQGQTDEIDRLSKAQSQLKKQLDNGGKIPTITYVAMAIAVVALLTAGVFAYLALQSDNEIESLTELIGTLEENQAELNALLIKNSMPEAAQTSPAPMALQDEPTEGDKIEVIPLTPVAPKLAETETNGAVSPEAQLAGAASMAEATPADKAKETEQAEGSPPLSDVPEDANQVAALEAKIKELEKKLAKATAPPVKKTVSKPSAPVRRSPPRAAAPSASWSVNLISFKQDWYANRKAAEFSRQGVPAKVIPVQVKGETWYRLSVSGFKSRDEASAYAARVKRTHNLDSVWIARD</sequence>
<dbReference type="PROSITE" id="PS51724">
    <property type="entry name" value="SPOR"/>
    <property type="match status" value="1"/>
</dbReference>
<keyword evidence="3" id="KW-1133">Transmembrane helix</keyword>